<dbReference type="AlphaFoldDB" id="G3PR07"/>
<evidence type="ECO:0000256" key="3">
    <source>
        <dbReference type="ARBA" id="ARBA00022723"/>
    </source>
</evidence>
<feature type="compositionally biased region" description="Basic and acidic residues" evidence="14">
    <location>
        <begin position="166"/>
        <end position="187"/>
    </location>
</feature>
<dbReference type="Pfam" id="PF00439">
    <property type="entry name" value="Bromodomain"/>
    <property type="match status" value="1"/>
</dbReference>
<keyword evidence="3" id="KW-0479">Metal-binding</keyword>
<feature type="compositionally biased region" description="Basic and acidic residues" evidence="14">
    <location>
        <begin position="225"/>
        <end position="235"/>
    </location>
</feature>
<evidence type="ECO:0000259" key="16">
    <source>
        <dbReference type="PROSITE" id="PS50016"/>
    </source>
</evidence>
<comment type="similarity">
    <text evidence="2">Belongs to the WAL family.</text>
</comment>
<dbReference type="InterPro" id="IPR018359">
    <property type="entry name" value="Bromodomain_CS"/>
</dbReference>
<feature type="compositionally biased region" description="Polar residues" evidence="14">
    <location>
        <begin position="240"/>
        <end position="253"/>
    </location>
</feature>
<evidence type="ECO:0000259" key="15">
    <source>
        <dbReference type="PROSITE" id="PS50014"/>
    </source>
</evidence>
<reference evidence="17" key="2">
    <citation type="submission" date="2024-04" db="UniProtKB">
        <authorList>
            <consortium name="Ensembl"/>
        </authorList>
    </citation>
    <scope>IDENTIFICATION</scope>
</reference>
<feature type="compositionally biased region" description="Pro residues" evidence="14">
    <location>
        <begin position="324"/>
        <end position="333"/>
    </location>
</feature>
<dbReference type="InParanoid" id="G3PR07"/>
<dbReference type="SUPFAM" id="SSF57903">
    <property type="entry name" value="FYVE/PHD zinc finger"/>
    <property type="match status" value="1"/>
</dbReference>
<evidence type="ECO:0000313" key="17">
    <source>
        <dbReference type="Ensembl" id="ENSGACP00000020042.1"/>
    </source>
</evidence>
<dbReference type="InterPro" id="IPR019787">
    <property type="entry name" value="Znf_PHD-finger"/>
</dbReference>
<keyword evidence="7 13" id="KW-0175">Coiled coil</keyword>
<keyword evidence="9" id="KW-0804">Transcription</keyword>
<evidence type="ECO:0008006" key="18">
    <source>
        <dbReference type="Google" id="ProtNLM"/>
    </source>
</evidence>
<feature type="region of interest" description="Disordered" evidence="14">
    <location>
        <begin position="145"/>
        <end position="253"/>
    </location>
</feature>
<proteinExistence type="inferred from homology"/>
<dbReference type="InterPro" id="IPR036427">
    <property type="entry name" value="Bromodomain-like_sf"/>
</dbReference>
<feature type="domain" description="PHD-type" evidence="16">
    <location>
        <begin position="683"/>
        <end position="733"/>
    </location>
</feature>
<dbReference type="GO" id="GO:0000785">
    <property type="term" value="C:chromatin"/>
    <property type="evidence" value="ECO:0007669"/>
    <property type="project" value="TreeGrafter"/>
</dbReference>
<feature type="region of interest" description="Disordered" evidence="14">
    <location>
        <begin position="550"/>
        <end position="582"/>
    </location>
</feature>
<dbReference type="FunFam" id="3.30.40.10:FF:000199">
    <property type="entry name" value="Bromodomain adjacent to zinc finger domain 2B"/>
    <property type="match status" value="1"/>
</dbReference>
<evidence type="ECO:0000256" key="7">
    <source>
        <dbReference type="ARBA" id="ARBA00023054"/>
    </source>
</evidence>
<evidence type="ECO:0000256" key="1">
    <source>
        <dbReference type="ARBA" id="ARBA00004123"/>
    </source>
</evidence>
<keyword evidence="10" id="KW-0539">Nucleus</keyword>
<dbReference type="PROSITE" id="PS50014">
    <property type="entry name" value="BROMODOMAIN_2"/>
    <property type="match status" value="1"/>
</dbReference>
<feature type="compositionally biased region" description="Low complexity" evidence="14">
    <location>
        <begin position="351"/>
        <end position="362"/>
    </location>
</feature>
<evidence type="ECO:0000256" key="12">
    <source>
        <dbReference type="PROSITE-ProRule" id="PRU00146"/>
    </source>
</evidence>
<name>G3PR07_GASAC</name>
<evidence type="ECO:0000256" key="4">
    <source>
        <dbReference type="ARBA" id="ARBA00022771"/>
    </source>
</evidence>
<keyword evidence="5" id="KW-0862">Zinc</keyword>
<dbReference type="STRING" id="69293.ENSGACP00000020042"/>
<evidence type="ECO:0000256" key="9">
    <source>
        <dbReference type="ARBA" id="ARBA00023163"/>
    </source>
</evidence>
<evidence type="ECO:0000256" key="14">
    <source>
        <dbReference type="SAM" id="MobiDB-lite"/>
    </source>
</evidence>
<comment type="subcellular location">
    <subcellularLocation>
        <location evidence="1">Nucleus</location>
    </subcellularLocation>
</comment>
<evidence type="ECO:0000256" key="6">
    <source>
        <dbReference type="ARBA" id="ARBA00023015"/>
    </source>
</evidence>
<dbReference type="Pfam" id="PF00628">
    <property type="entry name" value="PHD"/>
    <property type="match status" value="1"/>
</dbReference>
<dbReference type="GO" id="GO:0005634">
    <property type="term" value="C:nucleus"/>
    <property type="evidence" value="ECO:0007669"/>
    <property type="project" value="UniProtKB-SubCell"/>
</dbReference>
<keyword evidence="8 11" id="KW-0103">Bromodomain</keyword>
<dbReference type="SUPFAM" id="SSF47370">
    <property type="entry name" value="Bromodomain"/>
    <property type="match status" value="1"/>
</dbReference>
<evidence type="ECO:0000256" key="13">
    <source>
        <dbReference type="SAM" id="Coils"/>
    </source>
</evidence>
<dbReference type="Pfam" id="PF15613">
    <property type="entry name" value="WSD"/>
    <property type="match status" value="2"/>
</dbReference>
<feature type="region of interest" description="Disordered" evidence="14">
    <location>
        <begin position="319"/>
        <end position="362"/>
    </location>
</feature>
<feature type="region of interest" description="Disordered" evidence="14">
    <location>
        <begin position="738"/>
        <end position="788"/>
    </location>
</feature>
<dbReference type="PROSITE" id="PS00633">
    <property type="entry name" value="BROMODOMAIN_1"/>
    <property type="match status" value="1"/>
</dbReference>
<feature type="compositionally biased region" description="Basic and acidic residues" evidence="14">
    <location>
        <begin position="564"/>
        <end position="582"/>
    </location>
</feature>
<dbReference type="InterPro" id="IPR013083">
    <property type="entry name" value="Znf_RING/FYVE/PHD"/>
</dbReference>
<dbReference type="InterPro" id="IPR001965">
    <property type="entry name" value="Znf_PHD"/>
</dbReference>
<reference evidence="17" key="1">
    <citation type="submission" date="2006-01" db="EMBL/GenBank/DDBJ databases">
        <authorList>
            <person name="Lindblad-Toh K."/>
            <person name="Mauceli E."/>
            <person name="Grabherr M."/>
            <person name="Chang J.L."/>
            <person name="Lander E.S."/>
        </authorList>
    </citation>
    <scope>NUCLEOTIDE SEQUENCE [LARGE SCALE GENOMIC DNA]</scope>
</reference>
<keyword evidence="4 12" id="KW-0863">Zinc-finger</keyword>
<evidence type="ECO:0000256" key="5">
    <source>
        <dbReference type="ARBA" id="ARBA00022833"/>
    </source>
</evidence>
<evidence type="ECO:0000256" key="10">
    <source>
        <dbReference type="ARBA" id="ARBA00023242"/>
    </source>
</evidence>
<dbReference type="GO" id="GO:0008270">
    <property type="term" value="F:zinc ion binding"/>
    <property type="evidence" value="ECO:0007669"/>
    <property type="project" value="UniProtKB-KW"/>
</dbReference>
<dbReference type="SMART" id="SM00249">
    <property type="entry name" value="PHD"/>
    <property type="match status" value="1"/>
</dbReference>
<protein>
    <recommendedName>
        <fullName evidence="18">Bromodomain adjacent to zinc finger domain, 2Ba</fullName>
    </recommendedName>
</protein>
<dbReference type="InterPro" id="IPR037374">
    <property type="entry name" value="BAZ2A/B_Bromo"/>
</dbReference>
<sequence length="904" mass="101020">RLRIIHAKRTGRREASMGIEENQSVGTPSSAIKRKRKLSVIEAHRSRFLADIYCLFRPQDEVEQATSLEELEKQIEKLAKQHHQTRRKLFEISHSLRSTMYGQDRYRRRYWVLPHCGGVFIEAMESGEGSYSTTHAECADLIWQTNSSPPAAPEELEEERQRRRRVAEEVKVKEEPQEMELQKEKPNDLGGQSIQTRGLELEKDEEKEHEAARPRIQTVHIPGRRQRDGDGKGRGEYPSVATTPSTVTNNDTSVPPLASTSLSVPCLPAPCESPGTTPPTSSPAPSPYLSFQANDQLLRVLTERSGHWFSLLPRNPCDLTSITTPPPGAPRVPPQASSTPAGPRSPPQSPALPLTFSAASASASPHHPAGLLNYPLSALQGNTAASVSSKSESPLPCMEKSSSMPSPTLEMPKSLDHATPRPIPEESLTGWWRVSDIEQLRALVSALHSRGIREKSLQRQMQKYTEIIPQVCTKHKDVAMIELRELEESQVSVESVRGWCVQEQAMEMDIAVLQQVEELERKVTAASLQVKGWTFPDPQSEREDLVYYEHKPPTKSTPGSANAGDKDSKEHPEERGEKGGVMRHLDNPLDIAVTRLADLERNIERRYLRSPLGTTIQIRLDNVGTVTVPAPAPSTSADSSEEEVAHGMKVWRKALTEVRSAAQLAMCIQQLQKSIAWERSIMKVYCQMCRKGDNEDLLLLCDGCDKGCHTYCHKPKITSIPEGDWYCPACISKLKADNTEASGPSPKNKKPPSKPLTSSGGGAKNRKRKTEESSPAPPAANQESPVCVKRAKTAKDNNRDLGLCRVLLAELERHQDAWPFLTPVNMKSVPGYRKVIKKPMDFTTIREKLVSSQYQNLETFIIDVNLVFDNCEKYNEDNSDIGRAGHNMRKFFEKRWTELLKQTN</sequence>
<keyword evidence="6" id="KW-0805">Transcription regulation</keyword>
<dbReference type="InterPro" id="IPR028941">
    <property type="entry name" value="WHIM2_dom"/>
</dbReference>
<dbReference type="PANTHER" id="PTHR45915">
    <property type="entry name" value="TRANSCRIPTION INTERMEDIARY FACTOR"/>
    <property type="match status" value="1"/>
</dbReference>
<dbReference type="CDD" id="cd05503">
    <property type="entry name" value="Bromo_BAZ2A_B_like"/>
    <property type="match status" value="1"/>
</dbReference>
<feature type="region of interest" description="Disordered" evidence="14">
    <location>
        <begin position="385"/>
        <end position="421"/>
    </location>
</feature>
<dbReference type="Gene3D" id="1.20.920.10">
    <property type="entry name" value="Bromodomain-like"/>
    <property type="match status" value="1"/>
</dbReference>
<feature type="domain" description="Bromo" evidence="15">
    <location>
        <begin position="812"/>
        <end position="882"/>
    </location>
</feature>
<dbReference type="Gene3D" id="3.30.40.10">
    <property type="entry name" value="Zinc/RING finger domain, C3HC4 (zinc finger)"/>
    <property type="match status" value="1"/>
</dbReference>
<evidence type="ECO:0000256" key="11">
    <source>
        <dbReference type="PROSITE-ProRule" id="PRU00035"/>
    </source>
</evidence>
<dbReference type="OMA" id="THAECAD"/>
<feature type="coiled-coil region" evidence="13">
    <location>
        <begin position="61"/>
        <end position="88"/>
    </location>
</feature>
<organism evidence="17">
    <name type="scientific">Gasterosteus aculeatus</name>
    <name type="common">Three-spined stickleback</name>
    <dbReference type="NCBI Taxonomy" id="69293"/>
    <lineage>
        <taxon>Eukaryota</taxon>
        <taxon>Metazoa</taxon>
        <taxon>Chordata</taxon>
        <taxon>Craniata</taxon>
        <taxon>Vertebrata</taxon>
        <taxon>Euteleostomi</taxon>
        <taxon>Actinopterygii</taxon>
        <taxon>Neopterygii</taxon>
        <taxon>Teleostei</taxon>
        <taxon>Neoteleostei</taxon>
        <taxon>Acanthomorphata</taxon>
        <taxon>Eupercaria</taxon>
        <taxon>Perciformes</taxon>
        <taxon>Cottioidei</taxon>
        <taxon>Gasterosteales</taxon>
        <taxon>Gasterosteidae</taxon>
        <taxon>Gasterosteus</taxon>
    </lineage>
</organism>
<dbReference type="PRINTS" id="PR00503">
    <property type="entry name" value="BROMODOMAIN"/>
</dbReference>
<feature type="compositionally biased region" description="Basic and acidic residues" evidence="14">
    <location>
        <begin position="199"/>
        <end position="213"/>
    </location>
</feature>
<accession>G3PR07</accession>
<evidence type="ECO:0000256" key="2">
    <source>
        <dbReference type="ARBA" id="ARBA00007444"/>
    </source>
</evidence>
<evidence type="ECO:0000256" key="8">
    <source>
        <dbReference type="ARBA" id="ARBA00023117"/>
    </source>
</evidence>
<dbReference type="Bgee" id="ENSGACG00000015196">
    <property type="expression patterns" value="Expressed in spleen and 13 other cell types or tissues"/>
</dbReference>
<dbReference type="SMART" id="SM00297">
    <property type="entry name" value="BROMO"/>
    <property type="match status" value="1"/>
</dbReference>
<dbReference type="InterPro" id="IPR011011">
    <property type="entry name" value="Znf_FYVE_PHD"/>
</dbReference>
<dbReference type="PANTHER" id="PTHR45915:SF1">
    <property type="entry name" value="BROMODOMAIN ADJACENT TO ZINC FINGER DOMAIN PROTEIN 2B"/>
    <property type="match status" value="1"/>
</dbReference>
<dbReference type="CDD" id="cd15545">
    <property type="entry name" value="PHD_BAZ2A_like"/>
    <property type="match status" value="1"/>
</dbReference>
<dbReference type="InterPro" id="IPR001487">
    <property type="entry name" value="Bromodomain"/>
</dbReference>
<dbReference type="PROSITE" id="PS50016">
    <property type="entry name" value="ZF_PHD_2"/>
    <property type="match status" value="1"/>
</dbReference>
<dbReference type="eggNOG" id="KOG1245">
    <property type="taxonomic scope" value="Eukaryota"/>
</dbReference>
<dbReference type="Ensembl" id="ENSGACT00000020081.1">
    <property type="protein sequence ID" value="ENSGACP00000020042.1"/>
    <property type="gene ID" value="ENSGACG00000015196.1"/>
</dbReference>